<evidence type="ECO:0000313" key="3">
    <source>
        <dbReference type="Proteomes" id="UP000075880"/>
    </source>
</evidence>
<feature type="compositionally biased region" description="Low complexity" evidence="1">
    <location>
        <begin position="44"/>
        <end position="55"/>
    </location>
</feature>
<accession>A0AAG5DD14</accession>
<feature type="region of interest" description="Disordered" evidence="1">
    <location>
        <begin position="1"/>
        <end position="58"/>
    </location>
</feature>
<dbReference type="Proteomes" id="UP000075880">
    <property type="component" value="Unassembled WGS sequence"/>
</dbReference>
<name>A0AAG5DD14_ANOAO</name>
<organism evidence="2 3">
    <name type="scientific">Anopheles atroparvus</name>
    <name type="common">European mosquito</name>
    <dbReference type="NCBI Taxonomy" id="41427"/>
    <lineage>
        <taxon>Eukaryota</taxon>
        <taxon>Metazoa</taxon>
        <taxon>Ecdysozoa</taxon>
        <taxon>Arthropoda</taxon>
        <taxon>Hexapoda</taxon>
        <taxon>Insecta</taxon>
        <taxon>Pterygota</taxon>
        <taxon>Neoptera</taxon>
        <taxon>Endopterygota</taxon>
        <taxon>Diptera</taxon>
        <taxon>Nematocera</taxon>
        <taxon>Culicoidea</taxon>
        <taxon>Culicidae</taxon>
        <taxon>Anophelinae</taxon>
        <taxon>Anopheles</taxon>
    </lineage>
</organism>
<protein>
    <submittedName>
        <fullName evidence="2">Uncharacterized protein</fullName>
    </submittedName>
</protein>
<dbReference type="AlphaFoldDB" id="A0AAG5DD14"/>
<reference evidence="2" key="1">
    <citation type="submission" date="2024-04" db="UniProtKB">
        <authorList>
            <consortium name="EnsemblMetazoa"/>
        </authorList>
    </citation>
    <scope>IDENTIFICATION</scope>
    <source>
        <strain evidence="2">EBRO</strain>
    </source>
</reference>
<proteinExistence type="predicted"/>
<evidence type="ECO:0000313" key="2">
    <source>
        <dbReference type="EnsemblMetazoa" id="ENSAATROPP008709"/>
    </source>
</evidence>
<dbReference type="EnsemblMetazoa" id="ENSAATROPT009620">
    <property type="protein sequence ID" value="ENSAATROPP008709"/>
    <property type="gene ID" value="ENSAATROPG007836"/>
</dbReference>
<keyword evidence="3" id="KW-1185">Reference proteome</keyword>
<sequence length="93" mass="10076">MQRSSPLYGGTSVTVPPLLAPLSNAEQQQQQQQHQQHYDTMAHQSSQLGSPSQQLRGTLKRKLPIVELDATRYAQPYSPITDATDGSCGDGGP</sequence>
<evidence type="ECO:0000256" key="1">
    <source>
        <dbReference type="SAM" id="MobiDB-lite"/>
    </source>
</evidence>